<dbReference type="SMART" id="SM00894">
    <property type="entry name" value="Excalibur"/>
    <property type="match status" value="1"/>
</dbReference>
<dbReference type="InterPro" id="IPR008613">
    <property type="entry name" value="Excalibur_Ca-bd_domain"/>
</dbReference>
<proteinExistence type="predicted"/>
<name>A0ABV2XJV8_9NOCA</name>
<dbReference type="Pfam" id="PF05901">
    <property type="entry name" value="Excalibur"/>
    <property type="match status" value="1"/>
</dbReference>
<feature type="region of interest" description="Disordered" evidence="1">
    <location>
        <begin position="17"/>
        <end position="71"/>
    </location>
</feature>
<reference evidence="3 4" key="1">
    <citation type="submission" date="2024-06" db="EMBL/GenBank/DDBJ databases">
        <title>The Natural Products Discovery Center: Release of the First 8490 Sequenced Strains for Exploring Actinobacteria Biosynthetic Diversity.</title>
        <authorList>
            <person name="Kalkreuter E."/>
            <person name="Kautsar S.A."/>
            <person name="Yang D."/>
            <person name="Bader C.D."/>
            <person name="Teijaro C.N."/>
            <person name="Fluegel L."/>
            <person name="Davis C.M."/>
            <person name="Simpson J.R."/>
            <person name="Lauterbach L."/>
            <person name="Steele A.D."/>
            <person name="Gui C."/>
            <person name="Meng S."/>
            <person name="Li G."/>
            <person name="Viehrig K."/>
            <person name="Ye F."/>
            <person name="Su P."/>
            <person name="Kiefer A.F."/>
            <person name="Nichols A."/>
            <person name="Cepeda A.J."/>
            <person name="Yan W."/>
            <person name="Fan B."/>
            <person name="Jiang Y."/>
            <person name="Adhikari A."/>
            <person name="Zheng C.-J."/>
            <person name="Schuster L."/>
            <person name="Cowan T.M."/>
            <person name="Smanski M.J."/>
            <person name="Chevrette M.G."/>
            <person name="De Carvalho L.P.S."/>
            <person name="Shen B."/>
        </authorList>
    </citation>
    <scope>NUCLEOTIDE SEQUENCE [LARGE SCALE GENOMIC DNA]</scope>
    <source>
        <strain evidence="3 4">NPDC019434</strain>
    </source>
</reference>
<evidence type="ECO:0000313" key="3">
    <source>
        <dbReference type="EMBL" id="MEU2126162.1"/>
    </source>
</evidence>
<dbReference type="RefSeq" id="WP_357993452.1">
    <property type="nucleotide sequence ID" value="NZ_JBEYBR010000119.1"/>
</dbReference>
<feature type="domain" description="Excalibur calcium-binding" evidence="2">
    <location>
        <begin position="10"/>
        <end position="71"/>
    </location>
</feature>
<feature type="compositionally biased region" description="Low complexity" evidence="1">
    <location>
        <begin position="17"/>
        <end position="43"/>
    </location>
</feature>
<comment type="caution">
    <text evidence="3">The sequence shown here is derived from an EMBL/GenBank/DDBJ whole genome shotgun (WGS) entry which is preliminary data.</text>
</comment>
<dbReference type="Proteomes" id="UP001550535">
    <property type="component" value="Unassembled WGS sequence"/>
</dbReference>
<evidence type="ECO:0000259" key="2">
    <source>
        <dbReference type="SMART" id="SM00894"/>
    </source>
</evidence>
<feature type="compositionally biased region" description="Basic and acidic residues" evidence="1">
    <location>
        <begin position="60"/>
        <end position="71"/>
    </location>
</feature>
<protein>
    <submittedName>
        <fullName evidence="3">Excalibur calcium-binding domain-containing protein</fullName>
    </submittedName>
</protein>
<evidence type="ECO:0000256" key="1">
    <source>
        <dbReference type="SAM" id="MobiDB-lite"/>
    </source>
</evidence>
<keyword evidence="4" id="KW-1185">Reference proteome</keyword>
<evidence type="ECO:0000313" key="4">
    <source>
        <dbReference type="Proteomes" id="UP001550535"/>
    </source>
</evidence>
<gene>
    <name evidence="3" type="ORF">ABZ507_30555</name>
</gene>
<accession>A0ABV2XJV8</accession>
<dbReference type="EMBL" id="JBEYBR010000119">
    <property type="protein sequence ID" value="MEU2126162.1"/>
    <property type="molecule type" value="Genomic_DNA"/>
</dbReference>
<organism evidence="3 4">
    <name type="scientific">Nocardia niwae</name>
    <dbReference type="NCBI Taxonomy" id="626084"/>
    <lineage>
        <taxon>Bacteria</taxon>
        <taxon>Bacillati</taxon>
        <taxon>Actinomycetota</taxon>
        <taxon>Actinomycetes</taxon>
        <taxon>Mycobacteriales</taxon>
        <taxon>Nocardiaceae</taxon>
        <taxon>Nocardia</taxon>
    </lineage>
</organism>
<sequence>MPAPITSAPTAATIRIAIATPRNPLRTRSLRTRTSGSTLPRSPFELRQTDTPDKPGYAAHLDRDNDGVACE</sequence>